<evidence type="ECO:0000256" key="1">
    <source>
        <dbReference type="SAM" id="SignalP"/>
    </source>
</evidence>
<proteinExistence type="predicted"/>
<name>A0ABQ6IA70_9MICO</name>
<feature type="chain" id="PRO_5046182839" evidence="1">
    <location>
        <begin position="38"/>
        <end position="335"/>
    </location>
</feature>
<gene>
    <name evidence="2" type="ORF">GCM10025876_07380</name>
</gene>
<organism evidence="2 3">
    <name type="scientific">Demequina litorisediminis</name>
    <dbReference type="NCBI Taxonomy" id="1849022"/>
    <lineage>
        <taxon>Bacteria</taxon>
        <taxon>Bacillati</taxon>
        <taxon>Actinomycetota</taxon>
        <taxon>Actinomycetes</taxon>
        <taxon>Micrococcales</taxon>
        <taxon>Demequinaceae</taxon>
        <taxon>Demequina</taxon>
    </lineage>
</organism>
<keyword evidence="1" id="KW-0732">Signal</keyword>
<keyword evidence="3" id="KW-1185">Reference proteome</keyword>
<comment type="caution">
    <text evidence="2">The sequence shown here is derived from an EMBL/GenBank/DDBJ whole genome shotgun (WGS) entry which is preliminary data.</text>
</comment>
<evidence type="ECO:0000313" key="3">
    <source>
        <dbReference type="Proteomes" id="UP001157125"/>
    </source>
</evidence>
<protein>
    <submittedName>
        <fullName evidence="2">Uncharacterized protein</fullName>
    </submittedName>
</protein>
<feature type="signal peptide" evidence="1">
    <location>
        <begin position="1"/>
        <end position="37"/>
    </location>
</feature>
<sequence>MPTATIRHLPRRWASAAAALVTALLLATLVVPVPAQAAGSGLRLTIDVNGHVYDGTTVVEPGSTYAARLQYSVSEALAGQQFTITVPDGIDVPAGALQVPAGNTVVESLALDGDGNVVVTFKDPLDLSIDQGVLRFDFTFDAPTQGTGIREFTWSVDGEPTSIRVIVRDPSDQLRPELGHEASKTRESVNLGQYVTRTSSGDVSVAAAIADQAIPYTVTFQSADARTGISLTDTVAEYLAVDTDSFTATLTTWDADGFNRTVTPFTLPSATVAGQTVTLADIDLPEHSILTVKYNASVRADKIADLEDALQVLADGVSTVSGGRLLPADGQQRHH</sequence>
<dbReference type="Proteomes" id="UP001157125">
    <property type="component" value="Unassembled WGS sequence"/>
</dbReference>
<dbReference type="EMBL" id="BSUN01000001">
    <property type="protein sequence ID" value="GMA34534.1"/>
    <property type="molecule type" value="Genomic_DNA"/>
</dbReference>
<dbReference type="RefSeq" id="WP_284327449.1">
    <property type="nucleotide sequence ID" value="NZ_BSUN01000001.1"/>
</dbReference>
<accession>A0ABQ6IA70</accession>
<reference evidence="3" key="1">
    <citation type="journal article" date="2019" name="Int. J. Syst. Evol. Microbiol.">
        <title>The Global Catalogue of Microorganisms (GCM) 10K type strain sequencing project: providing services to taxonomists for standard genome sequencing and annotation.</title>
        <authorList>
            <consortium name="The Broad Institute Genomics Platform"/>
            <consortium name="The Broad Institute Genome Sequencing Center for Infectious Disease"/>
            <person name="Wu L."/>
            <person name="Ma J."/>
        </authorList>
    </citation>
    <scope>NUCLEOTIDE SEQUENCE [LARGE SCALE GENOMIC DNA]</scope>
    <source>
        <strain evidence="3">NBRC 112299</strain>
    </source>
</reference>
<evidence type="ECO:0000313" key="2">
    <source>
        <dbReference type="EMBL" id="GMA34534.1"/>
    </source>
</evidence>